<evidence type="ECO:0000259" key="4">
    <source>
        <dbReference type="Pfam" id="PF14420"/>
    </source>
</evidence>
<dbReference type="PROSITE" id="PS50088">
    <property type="entry name" value="ANK_REPEAT"/>
    <property type="match status" value="1"/>
</dbReference>
<feature type="repeat" description="ANK" evidence="1">
    <location>
        <begin position="501"/>
        <end position="533"/>
    </location>
</feature>
<dbReference type="Proteomes" id="UP000777438">
    <property type="component" value="Unassembled WGS sequence"/>
</dbReference>
<keyword evidence="1" id="KW-0040">ANK repeat</keyword>
<evidence type="ECO:0000256" key="2">
    <source>
        <dbReference type="SAM" id="MobiDB-lite"/>
    </source>
</evidence>
<dbReference type="InterPro" id="IPR002110">
    <property type="entry name" value="Ankyrin_rpt"/>
</dbReference>
<keyword evidence="6" id="KW-1185">Reference proteome</keyword>
<feature type="domain" description="Clr5" evidence="4">
    <location>
        <begin position="6"/>
        <end position="39"/>
    </location>
</feature>
<organism evidence="5 6">
    <name type="scientific">Thelonectria olida</name>
    <dbReference type="NCBI Taxonomy" id="1576542"/>
    <lineage>
        <taxon>Eukaryota</taxon>
        <taxon>Fungi</taxon>
        <taxon>Dikarya</taxon>
        <taxon>Ascomycota</taxon>
        <taxon>Pezizomycotina</taxon>
        <taxon>Sordariomycetes</taxon>
        <taxon>Hypocreomycetidae</taxon>
        <taxon>Hypocreales</taxon>
        <taxon>Nectriaceae</taxon>
        <taxon>Thelonectria</taxon>
    </lineage>
</organism>
<dbReference type="InterPro" id="IPR036770">
    <property type="entry name" value="Ankyrin_rpt-contain_sf"/>
</dbReference>
<name>A0A9P8VXT2_9HYPO</name>
<feature type="transmembrane region" description="Helical" evidence="3">
    <location>
        <begin position="822"/>
        <end position="841"/>
    </location>
</feature>
<comment type="caution">
    <text evidence="5">The sequence shown here is derived from an EMBL/GenBank/DDBJ whole genome shotgun (WGS) entry which is preliminary data.</text>
</comment>
<reference evidence="5 6" key="1">
    <citation type="journal article" date="2021" name="Nat. Commun.">
        <title>Genetic determinants of endophytism in the Arabidopsis root mycobiome.</title>
        <authorList>
            <person name="Mesny F."/>
            <person name="Miyauchi S."/>
            <person name="Thiergart T."/>
            <person name="Pickel B."/>
            <person name="Atanasova L."/>
            <person name="Karlsson M."/>
            <person name="Huettel B."/>
            <person name="Barry K.W."/>
            <person name="Haridas S."/>
            <person name="Chen C."/>
            <person name="Bauer D."/>
            <person name="Andreopoulos W."/>
            <person name="Pangilinan J."/>
            <person name="LaButti K."/>
            <person name="Riley R."/>
            <person name="Lipzen A."/>
            <person name="Clum A."/>
            <person name="Drula E."/>
            <person name="Henrissat B."/>
            <person name="Kohler A."/>
            <person name="Grigoriev I.V."/>
            <person name="Martin F.M."/>
            <person name="Hacquard S."/>
        </authorList>
    </citation>
    <scope>NUCLEOTIDE SEQUENCE [LARGE SCALE GENOMIC DNA]</scope>
    <source>
        <strain evidence="5 6">MPI-CAGE-CH-0241</strain>
    </source>
</reference>
<dbReference type="AlphaFoldDB" id="A0A9P8VXT2"/>
<dbReference type="InterPro" id="IPR025676">
    <property type="entry name" value="Clr5_dom"/>
</dbReference>
<accession>A0A9P8VXT2</accession>
<sequence>MLWDSRGWKLKDVMNFMKTNHGFAASEKMYKDRLSAWGLGRNIRKSEMQHMAGIKLRRDAAGKRTKFRLRGCPVETRKIDRWIKKERNSLGDHDFRPCVDSEVSGFPDIEYETADESDETISTRQHSGSSDISVPLTTGLSSTCRCVSKKFRLIEHLPDGTCNERDVMRDHANLLGVSSGHCRNRQCNPPTIFEVCTMQGQMSLTLLSEALGRELCLLLPALIPSTNEPIDGALLHDQHHILRKRLDTMCSSCGADPARLDLVQELDLLVGQFLENKEFFEMSDSEKSDEIEAGQSMVTDSLIDQMGQMERSLDACHAILKAINLEEMAKHETPNDERDVELERNVKALNDAFLRVDFLATMPATLQTEEDEASSRIQALYGTQQPPSCDPSTDSFPQVFVKPLTETSQKGNSPNNRMTPGQEASTRNNMSSDTLTEFIPPIESGEIIGPSERSSPRNVSSNPQHHKLYEELVKAARRGDVPAVQSLLDQGAPTDMNPVQMHAAPLAVASYHGRRSVVEILLQRGANLNQLRGWSFLGAPFFNQRPTCPALGRAIYAGHDDIADLLIREGGIRVPRELRQRHQGWRAPKTSREARPLITGPDKAQPESNQYRFNGDINKIKDLRRNFVMQYLQMRKATRKSVTKFRICMGTFRDYRDVWNDGIQVLRGLCRLSLPPSLRDTLSFLCIARAIAETLRDNMDDYFDEFAYDLAHWESTFETQSDRKAYLEALKLTWDVTLDCFKWHHQSPSQHQLLLDLRDYAAELVLQANGALGIDSSGSYLHQDDSQPGINSRVPEQMGLLDSMVAPHISQINHRASHDPNFNPLIVCLVTGIIFALVVYFSKEFIITFSVPSQQDNWKSNDTANPTLLSRPQTPNEDAHMAFYDMLV</sequence>
<dbReference type="PROSITE" id="PS50297">
    <property type="entry name" value="ANK_REP_REGION"/>
    <property type="match status" value="1"/>
</dbReference>
<protein>
    <recommendedName>
        <fullName evidence="4">Clr5 domain-containing protein</fullName>
    </recommendedName>
</protein>
<keyword evidence="3" id="KW-0472">Membrane</keyword>
<dbReference type="PANTHER" id="PTHR38788:SF3">
    <property type="entry name" value="CLR5 DOMAIN-CONTAINING PROTEIN"/>
    <property type="match status" value="1"/>
</dbReference>
<gene>
    <name evidence="5" type="ORF">B0T10DRAFT_564468</name>
</gene>
<evidence type="ECO:0000256" key="1">
    <source>
        <dbReference type="PROSITE-ProRule" id="PRU00023"/>
    </source>
</evidence>
<dbReference type="SMART" id="SM00248">
    <property type="entry name" value="ANK"/>
    <property type="match status" value="3"/>
</dbReference>
<dbReference type="EMBL" id="JAGPYM010000020">
    <property type="protein sequence ID" value="KAH6884432.1"/>
    <property type="molecule type" value="Genomic_DNA"/>
</dbReference>
<evidence type="ECO:0000313" key="6">
    <source>
        <dbReference type="Proteomes" id="UP000777438"/>
    </source>
</evidence>
<feature type="region of interest" description="Disordered" evidence="2">
    <location>
        <begin position="581"/>
        <end position="605"/>
    </location>
</feature>
<keyword evidence="3" id="KW-0812">Transmembrane</keyword>
<dbReference type="PANTHER" id="PTHR38788">
    <property type="entry name" value="CLR5 DOMAIN-CONTAINING PROTEIN"/>
    <property type="match status" value="1"/>
</dbReference>
<evidence type="ECO:0000256" key="3">
    <source>
        <dbReference type="SAM" id="Phobius"/>
    </source>
</evidence>
<dbReference type="SUPFAM" id="SSF48403">
    <property type="entry name" value="Ankyrin repeat"/>
    <property type="match status" value="1"/>
</dbReference>
<dbReference type="OrthoDB" id="5308957at2759"/>
<dbReference type="Pfam" id="PF14420">
    <property type="entry name" value="Clr5"/>
    <property type="match status" value="1"/>
</dbReference>
<proteinExistence type="predicted"/>
<keyword evidence="3" id="KW-1133">Transmembrane helix</keyword>
<evidence type="ECO:0000313" key="5">
    <source>
        <dbReference type="EMBL" id="KAH6884432.1"/>
    </source>
</evidence>
<feature type="region of interest" description="Disordered" evidence="2">
    <location>
        <begin position="405"/>
        <end position="433"/>
    </location>
</feature>
<dbReference type="Gene3D" id="1.25.40.20">
    <property type="entry name" value="Ankyrin repeat-containing domain"/>
    <property type="match status" value="1"/>
</dbReference>